<evidence type="ECO:0000313" key="1">
    <source>
        <dbReference type="EMBL" id="KAI4549842.1"/>
    </source>
</evidence>
<protein>
    <submittedName>
        <fullName evidence="1">Uncharacterized protein</fullName>
    </submittedName>
</protein>
<organism evidence="1 2">
    <name type="scientific">Ovis ammon polii</name>
    <dbReference type="NCBI Taxonomy" id="230172"/>
    <lineage>
        <taxon>Eukaryota</taxon>
        <taxon>Metazoa</taxon>
        <taxon>Chordata</taxon>
        <taxon>Craniata</taxon>
        <taxon>Vertebrata</taxon>
        <taxon>Euteleostomi</taxon>
        <taxon>Mammalia</taxon>
        <taxon>Eutheria</taxon>
        <taxon>Laurasiatheria</taxon>
        <taxon>Artiodactyla</taxon>
        <taxon>Ruminantia</taxon>
        <taxon>Pecora</taxon>
        <taxon>Bovidae</taxon>
        <taxon>Caprinae</taxon>
        <taxon>Ovis</taxon>
    </lineage>
</organism>
<gene>
    <name evidence="1" type="ORF">MG293_002172</name>
</gene>
<accession>A0AAD4UNM1</accession>
<dbReference type="AlphaFoldDB" id="A0AAD4UNM1"/>
<reference evidence="1" key="1">
    <citation type="submission" date="2022-03" db="EMBL/GenBank/DDBJ databases">
        <title>Genomic analyses of argali, domestic sheep and their hybrids provide insights into chromosomal evolution, heterosis and genetic basis of agronomic traits.</title>
        <authorList>
            <person name="Li M."/>
        </authorList>
    </citation>
    <scope>NUCLEOTIDE SEQUENCE</scope>
    <source>
        <strain evidence="1">CAU-MHL-2022a</strain>
        <tissue evidence="1">Skin</tissue>
    </source>
</reference>
<comment type="caution">
    <text evidence="1">The sequence shown here is derived from an EMBL/GenBank/DDBJ whole genome shotgun (WGS) entry which is preliminary data.</text>
</comment>
<evidence type="ECO:0000313" key="2">
    <source>
        <dbReference type="Proteomes" id="UP001214576"/>
    </source>
</evidence>
<name>A0AAD4UNM1_OVIAM</name>
<keyword evidence="2" id="KW-1185">Reference proteome</keyword>
<dbReference type="EMBL" id="JAKZEL010000001">
    <property type="protein sequence ID" value="KAI4549842.1"/>
    <property type="molecule type" value="Genomic_DNA"/>
</dbReference>
<proteinExistence type="predicted"/>
<dbReference type="Proteomes" id="UP001214576">
    <property type="component" value="Unassembled WGS sequence"/>
</dbReference>
<sequence>MEPARLLCLRNSPGKSTGVAVTSPSLPDCGSENQPCRTQPSTDGRLTASGVSRIWQLTKAWTVIMELVTARGYNSKVNVLHNSKDSRNRKHTPDLGLKFAKRLKTAIGRAAARKSGQESQVRQMASRQPAAADASVHTWKTAYLVPRSKASHDFVVISNTWGKAITN</sequence>